<name>A0A4U8UKT2_STECR</name>
<dbReference type="STRING" id="34508.A0A4U8UKT2"/>
<accession>A0A4U8UKT2</accession>
<gene>
    <name evidence="3" type="ORF">L596_001169</name>
</gene>
<dbReference type="OrthoDB" id="19553at2759"/>
<sequence>MDGPPRRSKEEIPELHFEERDPEECDPEEERDLEERDPEELQLEDQELMDLAGTLLTEAIAQEFFLHSYVAAVQLYTEVSIILYEASKSIPPKEPERMKAMTLKIREVLDRCERLKKNHLQKFTSVEQIKIEEGSTGHDFASIFARCIDDKLESVIIEDPYVVGTHRQTAIFVHFCELLVNRAQNLRRIVVLTKPYDLRMVDQLVPALRQRGIRLIISVNAHLHDREIRFSNGWIVKIGRGLDYFTQLHRNEPNYFKKCKKCHCEEPVYTLGSFELSLRSCKMCNIDIFRVI</sequence>
<dbReference type="Pfam" id="PF16565">
    <property type="entry name" value="MIT_C"/>
    <property type="match status" value="1"/>
</dbReference>
<organism evidence="3 4">
    <name type="scientific">Steinernema carpocapsae</name>
    <name type="common">Entomopathogenic nematode</name>
    <dbReference type="NCBI Taxonomy" id="34508"/>
    <lineage>
        <taxon>Eukaryota</taxon>
        <taxon>Metazoa</taxon>
        <taxon>Ecdysozoa</taxon>
        <taxon>Nematoda</taxon>
        <taxon>Chromadorea</taxon>
        <taxon>Rhabditida</taxon>
        <taxon>Tylenchina</taxon>
        <taxon>Panagrolaimomorpha</taxon>
        <taxon>Strongyloidoidea</taxon>
        <taxon>Steinernematidae</taxon>
        <taxon>Steinernema</taxon>
    </lineage>
</organism>
<dbReference type="InterPro" id="IPR038113">
    <property type="entry name" value="MITD1_C_sf"/>
</dbReference>
<evidence type="ECO:0000259" key="2">
    <source>
        <dbReference type="Pfam" id="PF16565"/>
    </source>
</evidence>
<dbReference type="EMBL" id="AZBU02000001">
    <property type="protein sequence ID" value="TMS33426.1"/>
    <property type="molecule type" value="Genomic_DNA"/>
</dbReference>
<comment type="caution">
    <text evidence="3">The sequence shown here is derived from an EMBL/GenBank/DDBJ whole genome shotgun (WGS) entry which is preliminary data.</text>
</comment>
<evidence type="ECO:0000313" key="3">
    <source>
        <dbReference type="EMBL" id="TMS33426.1"/>
    </source>
</evidence>
<dbReference type="InterPro" id="IPR032341">
    <property type="entry name" value="MITD1_C"/>
</dbReference>
<keyword evidence="4" id="KW-1185">Reference proteome</keyword>
<evidence type="ECO:0000313" key="4">
    <source>
        <dbReference type="Proteomes" id="UP000298663"/>
    </source>
</evidence>
<feature type="region of interest" description="Disordered" evidence="1">
    <location>
        <begin position="1"/>
        <end position="40"/>
    </location>
</feature>
<dbReference type="Proteomes" id="UP000298663">
    <property type="component" value="Unassembled WGS sequence"/>
</dbReference>
<feature type="compositionally biased region" description="Basic and acidic residues" evidence="1">
    <location>
        <begin position="1"/>
        <end position="19"/>
    </location>
</feature>
<feature type="domain" description="MITD1 C-terminal phospholipase D-like" evidence="2">
    <location>
        <begin position="137"/>
        <end position="290"/>
    </location>
</feature>
<feature type="compositionally biased region" description="Acidic residues" evidence="1">
    <location>
        <begin position="20"/>
        <end position="40"/>
    </location>
</feature>
<evidence type="ECO:0000256" key="1">
    <source>
        <dbReference type="SAM" id="MobiDB-lite"/>
    </source>
</evidence>
<proteinExistence type="predicted"/>
<reference evidence="3 4" key="2">
    <citation type="journal article" date="2019" name="G3 (Bethesda)">
        <title>Hybrid Assembly of the Genome of the Entomopathogenic Nematode Steinernema carpocapsae Identifies the X-Chromosome.</title>
        <authorList>
            <person name="Serra L."/>
            <person name="Macchietto M."/>
            <person name="Macias-Munoz A."/>
            <person name="McGill C.J."/>
            <person name="Rodriguez I.M."/>
            <person name="Rodriguez B."/>
            <person name="Murad R."/>
            <person name="Mortazavi A."/>
        </authorList>
    </citation>
    <scope>NUCLEOTIDE SEQUENCE [LARGE SCALE GENOMIC DNA]</scope>
    <source>
        <strain evidence="3 4">ALL</strain>
    </source>
</reference>
<dbReference type="Gene3D" id="3.30.870.30">
    <property type="entry name" value="MITD, C-terminal phospholipase D-like domain"/>
    <property type="match status" value="1"/>
</dbReference>
<dbReference type="Gene3D" id="1.20.58.80">
    <property type="entry name" value="Phosphotransferase system, lactose/cellobiose-type IIA subunit"/>
    <property type="match status" value="1"/>
</dbReference>
<protein>
    <recommendedName>
        <fullName evidence="2">MITD1 C-terminal phospholipase D-like domain-containing protein</fullName>
    </recommendedName>
</protein>
<dbReference type="AlphaFoldDB" id="A0A4U8UKT2"/>
<reference evidence="3 4" key="1">
    <citation type="journal article" date="2015" name="Genome Biol.">
        <title>Comparative genomics of Steinernema reveals deeply conserved gene regulatory networks.</title>
        <authorList>
            <person name="Dillman A.R."/>
            <person name="Macchietto M."/>
            <person name="Porter C.F."/>
            <person name="Rogers A."/>
            <person name="Williams B."/>
            <person name="Antoshechkin I."/>
            <person name="Lee M.M."/>
            <person name="Goodwin Z."/>
            <person name="Lu X."/>
            <person name="Lewis E.E."/>
            <person name="Goodrich-Blair H."/>
            <person name="Stock S.P."/>
            <person name="Adams B.J."/>
            <person name="Sternberg P.W."/>
            <person name="Mortazavi A."/>
        </authorList>
    </citation>
    <scope>NUCLEOTIDE SEQUENCE [LARGE SCALE GENOMIC DNA]</scope>
    <source>
        <strain evidence="3 4">ALL</strain>
    </source>
</reference>